<comment type="similarity">
    <text evidence="4">Belongs to the Nudix hydrolase family.</text>
</comment>
<dbReference type="SUPFAM" id="SSF55811">
    <property type="entry name" value="Nudix"/>
    <property type="match status" value="1"/>
</dbReference>
<dbReference type="PANTHER" id="PTHR43222">
    <property type="entry name" value="NUDIX HYDROLASE 23"/>
    <property type="match status" value="1"/>
</dbReference>
<evidence type="ECO:0000256" key="3">
    <source>
        <dbReference type="ARBA" id="ARBA00022842"/>
    </source>
</evidence>
<accession>A0A0E1X443</accession>
<dbReference type="InterPro" id="IPR015797">
    <property type="entry name" value="NUDIX_hydrolase-like_dom_sf"/>
</dbReference>
<dbReference type="CDD" id="cd04665">
    <property type="entry name" value="NUDIX_RppH"/>
    <property type="match status" value="1"/>
</dbReference>
<dbReference type="InterPro" id="IPR020476">
    <property type="entry name" value="Nudix_hydrolase"/>
</dbReference>
<dbReference type="HOGENOM" id="CLU_119467_0_0_9"/>
<sequence length="177" mass="20515">MPPTIVINYYINIQCRDVMRVKFRDKDNRQVNLTFKKDNEIADGNHVLAIPTFKNQLLFTKHNLRGIEFPGGKRERGESSAEAITRELYEETGAKVKNIHYIAQYTIETHDQTDFVKDVYFIEVESLVSKNDYLETAGPVLFNCINDIELAQRSFLLQDSTILKCVERVQSLGFYQT</sequence>
<dbReference type="PRINTS" id="PR00502">
    <property type="entry name" value="NUDIXFAMILY"/>
</dbReference>
<feature type="domain" description="Nudix hydrolase" evidence="5">
    <location>
        <begin position="40"/>
        <end position="176"/>
    </location>
</feature>
<evidence type="ECO:0000256" key="1">
    <source>
        <dbReference type="ARBA" id="ARBA00001946"/>
    </source>
</evidence>
<comment type="caution">
    <text evidence="6">The sequence shown here is derived from an EMBL/GenBank/DDBJ whole genome shotgun (WGS) entry which is preliminary data.</text>
</comment>
<evidence type="ECO:0000259" key="5">
    <source>
        <dbReference type="PROSITE" id="PS51462"/>
    </source>
</evidence>
<dbReference type="GO" id="GO:0016787">
    <property type="term" value="F:hydrolase activity"/>
    <property type="evidence" value="ECO:0007669"/>
    <property type="project" value="UniProtKB-KW"/>
</dbReference>
<dbReference type="InterPro" id="IPR020084">
    <property type="entry name" value="NUDIX_hydrolase_CS"/>
</dbReference>
<dbReference type="InterPro" id="IPR000086">
    <property type="entry name" value="NUDIX_hydrolase_dom"/>
</dbReference>
<dbReference type="EMBL" id="ACJA02000004">
    <property type="protein sequence ID" value="EFH94274.1"/>
    <property type="molecule type" value="Genomic_DNA"/>
</dbReference>
<dbReference type="PROSITE" id="PS51462">
    <property type="entry name" value="NUDIX"/>
    <property type="match status" value="1"/>
</dbReference>
<dbReference type="Pfam" id="PF00293">
    <property type="entry name" value="NUDIX"/>
    <property type="match status" value="1"/>
</dbReference>
<dbReference type="PANTHER" id="PTHR43222:SF2">
    <property type="entry name" value="NUDIX HYDROLASE 23, CHLOROPLASTIC"/>
    <property type="match status" value="1"/>
</dbReference>
<reference evidence="6" key="1">
    <citation type="submission" date="2010-05" db="EMBL/GenBank/DDBJ databases">
        <authorList>
            <person name="Muzny D."/>
            <person name="Qin X."/>
            <person name="Buhay C."/>
            <person name="Dugan-Rocha S."/>
            <person name="Ding Y."/>
            <person name="Chen G."/>
            <person name="Hawes A."/>
            <person name="Holder M."/>
            <person name="Jhangiani S."/>
            <person name="Johnson A."/>
            <person name="Khan Z."/>
            <person name="Li Z."/>
            <person name="Liu W."/>
            <person name="Liu X."/>
            <person name="Perez L."/>
            <person name="Shen H."/>
            <person name="Wang Q."/>
            <person name="Watt J."/>
            <person name="Xi L."/>
            <person name="Xin Y."/>
            <person name="Zhou J."/>
            <person name="Deng J."/>
            <person name="Jiang H."/>
            <person name="Liu Y."/>
            <person name="Qu J."/>
            <person name="Song X.-Z."/>
            <person name="Zhang L."/>
            <person name="Villasana D."/>
            <person name="Johnson A."/>
            <person name="Liu J."/>
            <person name="Liyanage D."/>
            <person name="Lorensuhewa L."/>
            <person name="Robinson T."/>
            <person name="Song A."/>
            <person name="Song B.-B."/>
            <person name="Dinh H."/>
            <person name="Thornton R."/>
            <person name="Coyle M."/>
            <person name="Francisco L."/>
            <person name="Jackson L."/>
            <person name="Javaid M."/>
            <person name="Korchina V."/>
            <person name="Kovar C."/>
            <person name="Mata R."/>
            <person name="Mathew T."/>
            <person name="Ngo R."/>
            <person name="Nguyen L."/>
            <person name="Nguyen N."/>
            <person name="Okwuonu G."/>
            <person name="Ongeri F."/>
            <person name="Pham C."/>
            <person name="Simmons D."/>
            <person name="Wilczek-Boney K."/>
            <person name="Hale W."/>
            <person name="Jakkamsetti A."/>
            <person name="Pham P."/>
            <person name="Ruth R."/>
            <person name="San Lucas F."/>
            <person name="Warren J."/>
            <person name="Zhang J."/>
            <person name="Zhao Z."/>
            <person name="Zhou C."/>
            <person name="Zhu D."/>
            <person name="Lee S."/>
            <person name="Bess C."/>
            <person name="Blankenburg K."/>
            <person name="Forbes L."/>
            <person name="Fu Q."/>
            <person name="Gubbala S."/>
            <person name="Hirani K."/>
            <person name="Jayaseelan J.C."/>
            <person name="Lara F."/>
            <person name="Munidasa M."/>
            <person name="Palculict T."/>
            <person name="Patil S."/>
            <person name="Pu L.-L."/>
            <person name="Saada N."/>
            <person name="Tang L."/>
            <person name="Weissenberger G."/>
            <person name="Zhu Y."/>
            <person name="Hemphill L."/>
            <person name="Shang Y."/>
            <person name="Youmans B."/>
            <person name="Ayvaz T."/>
            <person name="Ross M."/>
            <person name="Santibanez J."/>
            <person name="Aqrawi P."/>
            <person name="Gross S."/>
            <person name="Joshi V."/>
            <person name="Fowler G."/>
            <person name="Nazareth L."/>
            <person name="Reid J."/>
            <person name="Worley K."/>
            <person name="Petrosino J."/>
            <person name="Highlander S."/>
            <person name="Gibbs R."/>
        </authorList>
    </citation>
    <scope>NUCLEOTIDE SEQUENCE [LARGE SCALE GENOMIC DNA]</scope>
    <source>
        <strain evidence="6">MN8</strain>
    </source>
</reference>
<keyword evidence="3" id="KW-0460">Magnesium</keyword>
<dbReference type="InterPro" id="IPR014078">
    <property type="entry name" value="Nudix_YtkD"/>
</dbReference>
<protein>
    <submittedName>
        <fullName evidence="6">Nucleoside triphosphatase YtkD</fullName>
        <ecNumber evidence="6">3.6.1.-</ecNumber>
    </submittedName>
</protein>
<dbReference type="Gene3D" id="3.90.79.10">
    <property type="entry name" value="Nucleoside Triphosphate Pyrophosphohydrolase"/>
    <property type="match status" value="1"/>
</dbReference>
<evidence type="ECO:0000256" key="2">
    <source>
        <dbReference type="ARBA" id="ARBA00022801"/>
    </source>
</evidence>
<organism evidence="6">
    <name type="scientific">Staphylococcus aureus subsp. aureus MN8</name>
    <dbReference type="NCBI Taxonomy" id="548470"/>
    <lineage>
        <taxon>Bacteria</taxon>
        <taxon>Bacillati</taxon>
        <taxon>Bacillota</taxon>
        <taxon>Bacilli</taxon>
        <taxon>Bacillales</taxon>
        <taxon>Staphylococcaceae</taxon>
        <taxon>Staphylococcus</taxon>
    </lineage>
</organism>
<dbReference type="NCBIfam" id="TIGR02705">
    <property type="entry name" value="nudix_YtkD"/>
    <property type="match status" value="1"/>
</dbReference>
<keyword evidence="2 4" id="KW-0378">Hydrolase</keyword>
<dbReference type="Proteomes" id="UP000003455">
    <property type="component" value="Chromosome"/>
</dbReference>
<dbReference type="EC" id="3.6.1.-" evidence="6"/>
<proteinExistence type="inferred from homology"/>
<gene>
    <name evidence="6" type="primary">ytkD</name>
    <name evidence="6" type="ORF">HMPREF0769_11895</name>
</gene>
<dbReference type="AlphaFoldDB" id="A0A0E1X443"/>
<dbReference type="PROSITE" id="PS00893">
    <property type="entry name" value="NUDIX_BOX"/>
    <property type="match status" value="1"/>
</dbReference>
<comment type="cofactor">
    <cofactor evidence="1">
        <name>Mg(2+)</name>
        <dbReference type="ChEBI" id="CHEBI:18420"/>
    </cofactor>
</comment>
<evidence type="ECO:0000256" key="4">
    <source>
        <dbReference type="RuleBase" id="RU003476"/>
    </source>
</evidence>
<name>A0A0E1X443_STAAU</name>
<evidence type="ECO:0000313" key="6">
    <source>
        <dbReference type="EMBL" id="EFH94274.1"/>
    </source>
</evidence>